<evidence type="ECO:0000256" key="14">
    <source>
        <dbReference type="ARBA" id="ARBA00023268"/>
    </source>
</evidence>
<accession>A0A1G8XD25</accession>
<dbReference type="STRING" id="407036.SAMN05216243_1293"/>
<evidence type="ECO:0000256" key="4">
    <source>
        <dbReference type="ARBA" id="ARBA00022645"/>
    </source>
</evidence>
<evidence type="ECO:0000256" key="6">
    <source>
        <dbReference type="ARBA" id="ARBA00022676"/>
    </source>
</evidence>
<dbReference type="GO" id="GO:0009002">
    <property type="term" value="F:serine-type D-Ala-D-Ala carboxypeptidase activity"/>
    <property type="evidence" value="ECO:0007669"/>
    <property type="project" value="UniProtKB-EC"/>
</dbReference>
<keyword evidence="12 18" id="KW-1133">Transmembrane helix</keyword>
<dbReference type="GO" id="GO:0071555">
    <property type="term" value="P:cell wall organization"/>
    <property type="evidence" value="ECO:0007669"/>
    <property type="project" value="UniProtKB-KW"/>
</dbReference>
<dbReference type="GO" id="GO:0009252">
    <property type="term" value="P:peptidoglycan biosynthetic process"/>
    <property type="evidence" value="ECO:0007669"/>
    <property type="project" value="UniProtKB-KW"/>
</dbReference>
<keyword evidence="4" id="KW-0121">Carboxypeptidase</keyword>
<evidence type="ECO:0000256" key="11">
    <source>
        <dbReference type="ARBA" id="ARBA00022984"/>
    </source>
</evidence>
<dbReference type="InterPro" id="IPR001264">
    <property type="entry name" value="Glyco_trans_51"/>
</dbReference>
<keyword evidence="6" id="KW-0328">Glycosyltransferase</keyword>
<keyword evidence="10" id="KW-0133">Cell shape</keyword>
<evidence type="ECO:0000256" key="15">
    <source>
        <dbReference type="ARBA" id="ARBA00023316"/>
    </source>
</evidence>
<keyword evidence="3" id="KW-1003">Cell membrane</keyword>
<name>A0A1G8XD25_9BACI</name>
<evidence type="ECO:0000256" key="3">
    <source>
        <dbReference type="ARBA" id="ARBA00022475"/>
    </source>
</evidence>
<evidence type="ECO:0000259" key="19">
    <source>
        <dbReference type="Pfam" id="PF00905"/>
    </source>
</evidence>
<evidence type="ECO:0000256" key="16">
    <source>
        <dbReference type="ARBA" id="ARBA00034000"/>
    </source>
</evidence>
<evidence type="ECO:0000256" key="18">
    <source>
        <dbReference type="SAM" id="Phobius"/>
    </source>
</evidence>
<dbReference type="GO" id="GO:0008955">
    <property type="term" value="F:peptidoglycan glycosyltransferase activity"/>
    <property type="evidence" value="ECO:0007669"/>
    <property type="project" value="UniProtKB-EC"/>
</dbReference>
<keyword evidence="14" id="KW-0511">Multifunctional enzyme</keyword>
<evidence type="ECO:0000256" key="8">
    <source>
        <dbReference type="ARBA" id="ARBA00022692"/>
    </source>
</evidence>
<evidence type="ECO:0000259" key="20">
    <source>
        <dbReference type="Pfam" id="PF00912"/>
    </source>
</evidence>
<organism evidence="21 22">
    <name type="scientific">Sediminibacillus albus</name>
    <dbReference type="NCBI Taxonomy" id="407036"/>
    <lineage>
        <taxon>Bacteria</taxon>
        <taxon>Bacillati</taxon>
        <taxon>Bacillota</taxon>
        <taxon>Bacilli</taxon>
        <taxon>Bacillales</taxon>
        <taxon>Bacillaceae</taxon>
        <taxon>Sediminibacillus</taxon>
    </lineage>
</organism>
<evidence type="ECO:0000256" key="1">
    <source>
        <dbReference type="ARBA" id="ARBA00004370"/>
    </source>
</evidence>
<dbReference type="GO" id="GO:0008658">
    <property type="term" value="F:penicillin binding"/>
    <property type="evidence" value="ECO:0007669"/>
    <property type="project" value="InterPro"/>
</dbReference>
<dbReference type="InterPro" id="IPR023346">
    <property type="entry name" value="Lysozyme-like_dom_sf"/>
</dbReference>
<keyword evidence="8 18" id="KW-0812">Transmembrane</keyword>
<dbReference type="Pfam" id="PF00905">
    <property type="entry name" value="Transpeptidase"/>
    <property type="match status" value="1"/>
</dbReference>
<dbReference type="Gene3D" id="3.40.710.10">
    <property type="entry name" value="DD-peptidase/beta-lactamase superfamily"/>
    <property type="match status" value="1"/>
</dbReference>
<dbReference type="FunFam" id="1.10.3810.10:FF:000003">
    <property type="entry name" value="Penicillin-binding protein 1a"/>
    <property type="match status" value="1"/>
</dbReference>
<dbReference type="OrthoDB" id="9766909at2"/>
<reference evidence="21 22" key="1">
    <citation type="submission" date="2016-10" db="EMBL/GenBank/DDBJ databases">
        <authorList>
            <person name="de Groot N.N."/>
        </authorList>
    </citation>
    <scope>NUCLEOTIDE SEQUENCE [LARGE SCALE GENOMIC DNA]</scope>
    <source>
        <strain evidence="21 22">CGMCC 1.6502</strain>
    </source>
</reference>
<evidence type="ECO:0000313" key="22">
    <source>
        <dbReference type="Proteomes" id="UP000198694"/>
    </source>
</evidence>
<gene>
    <name evidence="21" type="ORF">SAMN05216243_1293</name>
</gene>
<comment type="catalytic activity">
    <reaction evidence="16">
        <text>Preferential cleavage: (Ac)2-L-Lys-D-Ala-|-D-Ala. Also transpeptidation of peptidyl-alanyl moieties that are N-acyl substituents of D-alanine.</text>
        <dbReference type="EC" id="3.4.16.4"/>
    </reaction>
</comment>
<dbReference type="Proteomes" id="UP000198694">
    <property type="component" value="Unassembled WGS sequence"/>
</dbReference>
<keyword evidence="11" id="KW-0573">Peptidoglycan synthesis</keyword>
<comment type="subcellular location">
    <subcellularLocation>
        <location evidence="1">Membrane</location>
    </subcellularLocation>
</comment>
<dbReference type="InterPro" id="IPR036950">
    <property type="entry name" value="PBP_transglycosylase"/>
</dbReference>
<dbReference type="InterPro" id="IPR001460">
    <property type="entry name" value="PCN-bd_Tpept"/>
</dbReference>
<evidence type="ECO:0000256" key="12">
    <source>
        <dbReference type="ARBA" id="ARBA00022989"/>
    </source>
</evidence>
<dbReference type="EMBL" id="FNFL01000001">
    <property type="protein sequence ID" value="SDJ88383.1"/>
    <property type="molecule type" value="Genomic_DNA"/>
</dbReference>
<evidence type="ECO:0000256" key="10">
    <source>
        <dbReference type="ARBA" id="ARBA00022960"/>
    </source>
</evidence>
<dbReference type="AlphaFoldDB" id="A0A1G8XD25"/>
<dbReference type="SUPFAM" id="SSF53955">
    <property type="entry name" value="Lysozyme-like"/>
    <property type="match status" value="1"/>
</dbReference>
<keyword evidence="13 18" id="KW-0472">Membrane</keyword>
<keyword evidence="5" id="KW-0645">Protease</keyword>
<evidence type="ECO:0000313" key="21">
    <source>
        <dbReference type="EMBL" id="SDJ88383.1"/>
    </source>
</evidence>
<sequence length="720" mass="80472">MEPKQLFVWINRLKWPLVVIGAIVLLGLLGYLTILFGGRFVVDEEDLVLPAATIVETTDGSEIGKIYDEYRLPVLIEEVPEHVENAFLAIEDHRFYDHAGVDFKSVSRAVFRDIATMEKAEGGSTITQQLAKNLFLHNEKTWMRKTKEVMAAIYLERNFSKKKILEYYLNEIYFAHGVYGVGAAAEFYFSKSVDELSITEGALLAALSKAPNTYSPLIDPDKAKDRRDLVLQQMSQFNMLETEEMLQLQGKTLGVDQKNEEEVPWFDSYVDLAIKEAEEKYQLSLAELKRGGYRIVVNVDETAQQIAYEKFQEAENFPESLPGAQGAFVLMDHKTGEIAAAIGGRDFQAGDLNRLLLPKQPGSTIKPIAVYGPAMMLDKYQPYSLLVDKKQSYGDYTATNYDDSYQGEVSMYEAIMRSKNAPAVWLLDEIGISYSKRYLKKMGIDLSDQGLAIALGGLEEGISPLKLGEAYSSFANQGKMATGYTIDRIHDRSDAVAYQAEPENIEVFSAQTAWNMVRMLERAVAGGTAAPGEYAGALAGKTGSTQHPFAEGQVKDAWFAGFTPQYATVLWMGYDQVDEEHYLTKGSESPTILAKAILADWSKEQDLGNEFEQPKHVKDVEKPIELPVISDLKAEFNLGGFSLIRGKLSWTASPDDRVVYQIYRVSGGQDQKIGEVKGKGQYQIKRASLFRDTTYYVVPYNPLTNRKGNASNHAKLSLDF</sequence>
<dbReference type="SUPFAM" id="SSF56601">
    <property type="entry name" value="beta-lactamase/transpeptidase-like"/>
    <property type="match status" value="1"/>
</dbReference>
<feature type="transmembrane region" description="Helical" evidence="18">
    <location>
        <begin position="15"/>
        <end position="36"/>
    </location>
</feature>
<dbReference type="PANTHER" id="PTHR32282:SF32">
    <property type="entry name" value="PENICILLIN-BINDING PROTEIN 2A"/>
    <property type="match status" value="1"/>
</dbReference>
<feature type="domain" description="Glycosyl transferase family 51" evidence="20">
    <location>
        <begin position="60"/>
        <end position="234"/>
    </location>
</feature>
<keyword evidence="7" id="KW-0808">Transferase</keyword>
<dbReference type="NCBIfam" id="TIGR02074">
    <property type="entry name" value="PBP_1a_fam"/>
    <property type="match status" value="1"/>
</dbReference>
<dbReference type="PANTHER" id="PTHR32282">
    <property type="entry name" value="BINDING PROTEIN TRANSPEPTIDASE, PUTATIVE-RELATED"/>
    <property type="match status" value="1"/>
</dbReference>
<evidence type="ECO:0000256" key="5">
    <source>
        <dbReference type="ARBA" id="ARBA00022670"/>
    </source>
</evidence>
<evidence type="ECO:0000256" key="2">
    <source>
        <dbReference type="ARBA" id="ARBA00004752"/>
    </source>
</evidence>
<protein>
    <submittedName>
        <fullName evidence="21">Penicillin-binding protein 2A</fullName>
    </submittedName>
</protein>
<keyword evidence="15" id="KW-0961">Cell wall biogenesis/degradation</keyword>
<evidence type="ECO:0000256" key="9">
    <source>
        <dbReference type="ARBA" id="ARBA00022801"/>
    </source>
</evidence>
<dbReference type="Pfam" id="PF00912">
    <property type="entry name" value="Transgly"/>
    <property type="match status" value="1"/>
</dbReference>
<evidence type="ECO:0000256" key="7">
    <source>
        <dbReference type="ARBA" id="ARBA00022679"/>
    </source>
</evidence>
<dbReference type="InterPro" id="IPR012338">
    <property type="entry name" value="Beta-lactam/transpept-like"/>
</dbReference>
<comment type="catalytic activity">
    <reaction evidence="17">
        <text>[GlcNAc-(1-&gt;4)-Mur2Ac(oyl-L-Ala-gamma-D-Glu-L-Lys-D-Ala-D-Ala)](n)-di-trans,octa-cis-undecaprenyl diphosphate + beta-D-GlcNAc-(1-&gt;4)-Mur2Ac(oyl-L-Ala-gamma-D-Glu-L-Lys-D-Ala-D-Ala)-di-trans,octa-cis-undecaprenyl diphosphate = [GlcNAc-(1-&gt;4)-Mur2Ac(oyl-L-Ala-gamma-D-Glu-L-Lys-D-Ala-D-Ala)](n+1)-di-trans,octa-cis-undecaprenyl diphosphate + di-trans,octa-cis-undecaprenyl diphosphate + H(+)</text>
        <dbReference type="Rhea" id="RHEA:23708"/>
        <dbReference type="Rhea" id="RHEA-COMP:9602"/>
        <dbReference type="Rhea" id="RHEA-COMP:9603"/>
        <dbReference type="ChEBI" id="CHEBI:15378"/>
        <dbReference type="ChEBI" id="CHEBI:58405"/>
        <dbReference type="ChEBI" id="CHEBI:60033"/>
        <dbReference type="ChEBI" id="CHEBI:78435"/>
        <dbReference type="EC" id="2.4.99.28"/>
    </reaction>
</comment>
<dbReference type="GO" id="GO:0016020">
    <property type="term" value="C:membrane"/>
    <property type="evidence" value="ECO:0007669"/>
    <property type="project" value="UniProtKB-SubCell"/>
</dbReference>
<dbReference type="GO" id="GO:0008360">
    <property type="term" value="P:regulation of cell shape"/>
    <property type="evidence" value="ECO:0007669"/>
    <property type="project" value="UniProtKB-KW"/>
</dbReference>
<dbReference type="Gene3D" id="1.10.3810.10">
    <property type="entry name" value="Biosynthetic peptidoglycan transglycosylase-like"/>
    <property type="match status" value="1"/>
</dbReference>
<dbReference type="GO" id="GO:0030288">
    <property type="term" value="C:outer membrane-bounded periplasmic space"/>
    <property type="evidence" value="ECO:0007669"/>
    <property type="project" value="TreeGrafter"/>
</dbReference>
<keyword evidence="22" id="KW-1185">Reference proteome</keyword>
<evidence type="ECO:0000256" key="17">
    <source>
        <dbReference type="ARBA" id="ARBA00049902"/>
    </source>
</evidence>
<evidence type="ECO:0000256" key="13">
    <source>
        <dbReference type="ARBA" id="ARBA00023136"/>
    </source>
</evidence>
<keyword evidence="9" id="KW-0378">Hydrolase</keyword>
<proteinExistence type="predicted"/>
<feature type="domain" description="Penicillin-binding protein transpeptidase" evidence="19">
    <location>
        <begin position="326"/>
        <end position="598"/>
    </location>
</feature>
<comment type="pathway">
    <text evidence="2">Cell wall biogenesis; peptidoglycan biosynthesis.</text>
</comment>
<dbReference type="RefSeq" id="WP_093212105.1">
    <property type="nucleotide sequence ID" value="NZ_FNFL01000001.1"/>
</dbReference>
<dbReference type="GO" id="GO:0006508">
    <property type="term" value="P:proteolysis"/>
    <property type="evidence" value="ECO:0007669"/>
    <property type="project" value="UniProtKB-KW"/>
</dbReference>
<dbReference type="InterPro" id="IPR050396">
    <property type="entry name" value="Glycosyltr_51/Transpeptidase"/>
</dbReference>